<comment type="similarity">
    <text evidence="6 7">Belongs to the imidazoleglycerol-phosphate dehydratase family.</text>
</comment>
<evidence type="ECO:0000256" key="3">
    <source>
        <dbReference type="ARBA" id="ARBA00022605"/>
    </source>
</evidence>
<dbReference type="SUPFAM" id="SSF54211">
    <property type="entry name" value="Ribosomal protein S5 domain 2-like"/>
    <property type="match status" value="2"/>
</dbReference>
<evidence type="ECO:0000256" key="7">
    <source>
        <dbReference type="RuleBase" id="RU000599"/>
    </source>
</evidence>
<protein>
    <recommendedName>
        <fullName evidence="2 6">Imidazoleglycerol-phosphate dehydratase</fullName>
        <shortName evidence="6">IGPD</shortName>
        <ecNumber evidence="6 7">4.2.1.19</ecNumber>
    </recommendedName>
</protein>
<dbReference type="InterPro" id="IPR020568">
    <property type="entry name" value="Ribosomal_Su5_D2-typ_SF"/>
</dbReference>
<dbReference type="KEGG" id="ccoc:CCON33237_0562"/>
<dbReference type="GO" id="GO:0000105">
    <property type="term" value="P:L-histidine biosynthetic process"/>
    <property type="evidence" value="ECO:0007669"/>
    <property type="project" value="UniProtKB-UniRule"/>
</dbReference>
<evidence type="ECO:0000256" key="2">
    <source>
        <dbReference type="ARBA" id="ARBA00016664"/>
    </source>
</evidence>
<proteinExistence type="inferred from homology"/>
<comment type="pathway">
    <text evidence="1 6 7">Amino-acid biosynthesis; L-histidine biosynthesis; L-histidine from 5-phospho-alpha-D-ribose 1-diphosphate: step 6/9.</text>
</comment>
<dbReference type="GO" id="GO:0005737">
    <property type="term" value="C:cytoplasm"/>
    <property type="evidence" value="ECO:0007669"/>
    <property type="project" value="UniProtKB-SubCell"/>
</dbReference>
<comment type="subcellular location">
    <subcellularLocation>
        <location evidence="6 7">Cytoplasm</location>
    </subcellularLocation>
</comment>
<dbReference type="FunFam" id="3.30.230.40:FF:000003">
    <property type="entry name" value="Imidazoleglycerol-phosphate dehydratase HisB"/>
    <property type="match status" value="1"/>
</dbReference>
<evidence type="ECO:0000313" key="8">
    <source>
        <dbReference type="EMBL" id="ALF47260.1"/>
    </source>
</evidence>
<dbReference type="NCBIfam" id="NF002114">
    <property type="entry name" value="PRK00951.2-4"/>
    <property type="match status" value="1"/>
</dbReference>
<gene>
    <name evidence="6 8" type="primary">hisB</name>
    <name evidence="8" type="ORF">CCON33237_0562</name>
</gene>
<dbReference type="GO" id="GO:0004424">
    <property type="term" value="F:imidazoleglycerol-phosphate dehydratase activity"/>
    <property type="evidence" value="ECO:0007669"/>
    <property type="project" value="UniProtKB-UniRule"/>
</dbReference>
<evidence type="ECO:0000256" key="1">
    <source>
        <dbReference type="ARBA" id="ARBA00005047"/>
    </source>
</evidence>
<dbReference type="Pfam" id="PF00475">
    <property type="entry name" value="IGPD"/>
    <property type="match status" value="1"/>
</dbReference>
<sequence>MREGILELTRNTKETQISMKLKIYGSGVAKISTGIGFFDHMLEAFTKHSLLDLEISCKGDTHVDFHHSVEDVGIVLGQLLKEALYPLSGVERFGEASVVMDEAAVFCALDLSNRAYLVYENFIQNAKVGEFDTELVEEFFRAVAVNSGITLHLNQIRGKNTHHIIEATFKSFAVALRRALAKNVRIGTPSTKGVL</sequence>
<dbReference type="UniPathway" id="UPA00031">
    <property type="reaction ID" value="UER00011"/>
</dbReference>
<dbReference type="Gene3D" id="3.30.230.40">
    <property type="entry name" value="Imidazole glycerol phosphate dehydratase, domain 1"/>
    <property type="match status" value="2"/>
</dbReference>
<dbReference type="InterPro" id="IPR000807">
    <property type="entry name" value="ImidazoleglycerolP_deHydtase"/>
</dbReference>
<dbReference type="InterPro" id="IPR038494">
    <property type="entry name" value="IGPD_sf"/>
</dbReference>
<dbReference type="Proteomes" id="UP000066049">
    <property type="component" value="Chromosome"/>
</dbReference>
<keyword evidence="4 6" id="KW-0368">Histidine biosynthesis</keyword>
<dbReference type="PATRIC" id="fig|199.248.peg.593"/>
<comment type="catalytic activity">
    <reaction evidence="6 7">
        <text>D-erythro-1-(imidazol-4-yl)glycerol 3-phosphate = 3-(imidazol-4-yl)-2-oxopropyl phosphate + H2O</text>
        <dbReference type="Rhea" id="RHEA:11040"/>
        <dbReference type="ChEBI" id="CHEBI:15377"/>
        <dbReference type="ChEBI" id="CHEBI:57766"/>
        <dbReference type="ChEBI" id="CHEBI:58278"/>
        <dbReference type="EC" id="4.2.1.19"/>
    </reaction>
</comment>
<reference evidence="9" key="1">
    <citation type="submission" date="2015-08" db="EMBL/GenBank/DDBJ databases">
        <title>Comparative genomics of the Campylobacter concisus group.</title>
        <authorList>
            <person name="Miller W.G."/>
            <person name="Yee E."/>
            <person name="Chapman M.H."/>
            <person name="Huynh S."/>
            <person name="Bono J.L."/>
            <person name="On S.L.W."/>
            <person name="St Leger J."/>
            <person name="Foster G."/>
            <person name="Parker C.T."/>
        </authorList>
    </citation>
    <scope>NUCLEOTIDE SEQUENCE [LARGE SCALE GENOMIC DNA]</scope>
    <source>
        <strain evidence="9">ATCC 33237</strain>
    </source>
</reference>
<dbReference type="HAMAP" id="MF_00076">
    <property type="entry name" value="HisB"/>
    <property type="match status" value="1"/>
</dbReference>
<keyword evidence="3 6" id="KW-0028">Amino-acid biosynthesis</keyword>
<dbReference type="EC" id="4.2.1.19" evidence="6 7"/>
<keyword evidence="5 6" id="KW-0456">Lyase</keyword>
<accession>A0A0M4SAU9</accession>
<evidence type="ECO:0000313" key="9">
    <source>
        <dbReference type="Proteomes" id="UP000066049"/>
    </source>
</evidence>
<dbReference type="NCBIfam" id="NF002111">
    <property type="entry name" value="PRK00951.2-1"/>
    <property type="match status" value="1"/>
</dbReference>
<dbReference type="PANTHER" id="PTHR23133">
    <property type="entry name" value="IMIDAZOLEGLYCEROL-PHOSPHATE DEHYDRATASE HIS7"/>
    <property type="match status" value="1"/>
</dbReference>
<dbReference type="FunFam" id="3.30.230.40:FF:000001">
    <property type="entry name" value="Imidazoleglycerol-phosphate dehydratase HisB"/>
    <property type="match status" value="1"/>
</dbReference>
<dbReference type="InterPro" id="IPR020565">
    <property type="entry name" value="ImidazoleglycerP_deHydtase_CS"/>
</dbReference>
<keyword evidence="6" id="KW-0963">Cytoplasm</keyword>
<evidence type="ECO:0000256" key="4">
    <source>
        <dbReference type="ARBA" id="ARBA00023102"/>
    </source>
</evidence>
<name>A0A0M4SAU9_9BACT</name>
<organism evidence="8 9">
    <name type="scientific">Campylobacter concisus</name>
    <dbReference type="NCBI Taxonomy" id="199"/>
    <lineage>
        <taxon>Bacteria</taxon>
        <taxon>Pseudomonadati</taxon>
        <taxon>Campylobacterota</taxon>
        <taxon>Epsilonproteobacteria</taxon>
        <taxon>Campylobacterales</taxon>
        <taxon>Campylobacteraceae</taxon>
        <taxon>Campylobacter</taxon>
    </lineage>
</organism>
<dbReference type="CDD" id="cd07914">
    <property type="entry name" value="IGPD"/>
    <property type="match status" value="1"/>
</dbReference>
<dbReference type="AlphaFoldDB" id="A0A0M4SAU9"/>
<dbReference type="EMBL" id="CP012541">
    <property type="protein sequence ID" value="ALF47260.1"/>
    <property type="molecule type" value="Genomic_DNA"/>
</dbReference>
<dbReference type="PROSITE" id="PS00954">
    <property type="entry name" value="IGP_DEHYDRATASE_1"/>
    <property type="match status" value="1"/>
</dbReference>
<evidence type="ECO:0000256" key="5">
    <source>
        <dbReference type="ARBA" id="ARBA00023239"/>
    </source>
</evidence>
<evidence type="ECO:0000256" key="6">
    <source>
        <dbReference type="HAMAP-Rule" id="MF_00076"/>
    </source>
</evidence>
<dbReference type="PROSITE" id="PS00955">
    <property type="entry name" value="IGP_DEHYDRATASE_2"/>
    <property type="match status" value="1"/>
</dbReference>
<dbReference type="PANTHER" id="PTHR23133:SF2">
    <property type="entry name" value="IMIDAZOLEGLYCEROL-PHOSPHATE DEHYDRATASE"/>
    <property type="match status" value="1"/>
</dbReference>